<gene>
    <name evidence="1" type="ORF">AQZ52_01735</name>
</gene>
<dbReference type="OrthoDB" id="9779968at2"/>
<comment type="caution">
    <text evidence="1">The sequence shown here is derived from an EMBL/GenBank/DDBJ whole genome shotgun (WGS) entry which is preliminary data.</text>
</comment>
<proteinExistence type="predicted"/>
<keyword evidence="2" id="KW-1185">Reference proteome</keyword>
<organism evidence="1 2">
    <name type="scientific">Novosphingobium fuchskuhlense</name>
    <dbReference type="NCBI Taxonomy" id="1117702"/>
    <lineage>
        <taxon>Bacteria</taxon>
        <taxon>Pseudomonadati</taxon>
        <taxon>Pseudomonadota</taxon>
        <taxon>Alphaproteobacteria</taxon>
        <taxon>Sphingomonadales</taxon>
        <taxon>Sphingomonadaceae</taxon>
        <taxon>Novosphingobium</taxon>
    </lineage>
</organism>
<evidence type="ECO:0008006" key="3">
    <source>
        <dbReference type="Google" id="ProtNLM"/>
    </source>
</evidence>
<dbReference type="InterPro" id="IPR010869">
    <property type="entry name" value="DUF1501"/>
</dbReference>
<dbReference type="RefSeq" id="WP_067906231.1">
    <property type="nucleotide sequence ID" value="NZ_KQ954244.1"/>
</dbReference>
<dbReference type="PANTHER" id="PTHR43737:SF1">
    <property type="entry name" value="DUF1501 DOMAIN-CONTAINING PROTEIN"/>
    <property type="match status" value="1"/>
</dbReference>
<dbReference type="EMBL" id="LLZS01000001">
    <property type="protein sequence ID" value="KUR73715.1"/>
    <property type="molecule type" value="Genomic_DNA"/>
</dbReference>
<dbReference type="InterPro" id="IPR006311">
    <property type="entry name" value="TAT_signal"/>
</dbReference>
<dbReference type="Proteomes" id="UP000058012">
    <property type="component" value="Unassembled WGS sequence"/>
</dbReference>
<sequence length="450" mass="47907">MTHAASRREFLRQASAFAAAGIASPFAMRFAGIAAASAQTASDYKALVYVALGGGNDHLSSIVPYDMPSYTNYANVRKDLALARAKLLPLTAASQQKGLQIALSPRLTGIRKLYNAGRIAVVANVGPLLEPTTRADIDAGRAKLPRLLGSHFDQSNMWASLNEASEYGWGGRMADIMASTNAHPIATTISSAGYTRFGMGANTYAFAVSNDGVPQPYFEPGSPFERAVTGSGTRTNLLEKAYAQAHETLRDESAILNGAILPDATFGQTPGGGENELANSLRTIGRLIGASSAIGARRQVFYVELGGFDTHSEQNIWHPQLMTKLNSALVFFDSMLGKLGMRDKVTLFTTSEFGRNFVPNEDGTDHGWGSHHLVMGGAVNGGNIYGKLPAINVNGPDTTYEGGPMLPSTSASQYAATLGRWMGISESDLADILPDLARFDAKDLGFMKKA</sequence>
<reference evidence="1 2" key="1">
    <citation type="submission" date="2015-10" db="EMBL/GenBank/DDBJ databases">
        <title>Draft genome sequence of Novosphingobium fuchskuhlense DSM 25065 isolated from a surface water sample of the southwest basin of Lake Grosse Fuchskuhle.</title>
        <authorList>
            <person name="Ruckert C."/>
            <person name="Winkler A."/>
            <person name="Glaeser J."/>
            <person name="Grossart H.-P."/>
            <person name="Kalinowski J."/>
            <person name="Glaeser S."/>
        </authorList>
    </citation>
    <scope>NUCLEOTIDE SEQUENCE [LARGE SCALE GENOMIC DNA]</scope>
    <source>
        <strain evidence="1 2">FNE08-7</strain>
    </source>
</reference>
<dbReference type="STRING" id="1117702.AQZ52_01735"/>
<dbReference type="AlphaFoldDB" id="A0A124JWU8"/>
<dbReference type="Pfam" id="PF07394">
    <property type="entry name" value="DUF1501"/>
    <property type="match status" value="1"/>
</dbReference>
<dbReference type="PROSITE" id="PS51318">
    <property type="entry name" value="TAT"/>
    <property type="match status" value="1"/>
</dbReference>
<evidence type="ECO:0000313" key="2">
    <source>
        <dbReference type="Proteomes" id="UP000058012"/>
    </source>
</evidence>
<evidence type="ECO:0000313" key="1">
    <source>
        <dbReference type="EMBL" id="KUR73715.1"/>
    </source>
</evidence>
<name>A0A124JWU8_9SPHN</name>
<accession>A0A124JWU8</accession>
<protein>
    <recommendedName>
        <fullName evidence="3">Tat pathway signal protein</fullName>
    </recommendedName>
</protein>
<dbReference type="PANTHER" id="PTHR43737">
    <property type="entry name" value="BLL7424 PROTEIN"/>
    <property type="match status" value="1"/>
</dbReference>